<evidence type="ECO:0000259" key="1">
    <source>
        <dbReference type="Pfam" id="PF24864"/>
    </source>
</evidence>
<sequence length="171" mass="19678">MDPKATISDSDNRIAMARQPSMCRLLEKLPFDIRAIIYKELLTAPYTIGIEIDRSRAKQPTFLLDLLNSEPEEDYWSLDEKEDEQKSDKIPILFPQLLATCKRIYEEALPTLYGDNTFCFYKPQCALCWLNIIPLRGLAKVHTLVLCVQVWYFNAAPGYGELSVTNRLLTL</sequence>
<protein>
    <recommendedName>
        <fullName evidence="1">DUF7730 domain-containing protein</fullName>
    </recommendedName>
</protein>
<dbReference type="Pfam" id="PF24864">
    <property type="entry name" value="DUF7730"/>
    <property type="match status" value="1"/>
</dbReference>
<gene>
    <name evidence="2" type="ORF">EJ04DRAFT_527940</name>
</gene>
<evidence type="ECO:0000313" key="3">
    <source>
        <dbReference type="Proteomes" id="UP000799444"/>
    </source>
</evidence>
<proteinExistence type="predicted"/>
<dbReference type="InterPro" id="IPR056632">
    <property type="entry name" value="DUF7730"/>
</dbReference>
<reference evidence="2" key="1">
    <citation type="journal article" date="2020" name="Stud. Mycol.">
        <title>101 Dothideomycetes genomes: a test case for predicting lifestyles and emergence of pathogens.</title>
        <authorList>
            <person name="Haridas S."/>
            <person name="Albert R."/>
            <person name="Binder M."/>
            <person name="Bloem J."/>
            <person name="Labutti K."/>
            <person name="Salamov A."/>
            <person name="Andreopoulos B."/>
            <person name="Baker S."/>
            <person name="Barry K."/>
            <person name="Bills G."/>
            <person name="Bluhm B."/>
            <person name="Cannon C."/>
            <person name="Castanera R."/>
            <person name="Culley D."/>
            <person name="Daum C."/>
            <person name="Ezra D."/>
            <person name="Gonzalez J."/>
            <person name="Henrissat B."/>
            <person name="Kuo A."/>
            <person name="Liang C."/>
            <person name="Lipzen A."/>
            <person name="Lutzoni F."/>
            <person name="Magnuson J."/>
            <person name="Mondo S."/>
            <person name="Nolan M."/>
            <person name="Ohm R."/>
            <person name="Pangilinan J."/>
            <person name="Park H.-J."/>
            <person name="Ramirez L."/>
            <person name="Alfaro M."/>
            <person name="Sun H."/>
            <person name="Tritt A."/>
            <person name="Yoshinaga Y."/>
            <person name="Zwiers L.-H."/>
            <person name="Turgeon B."/>
            <person name="Goodwin S."/>
            <person name="Spatafora J."/>
            <person name="Crous P."/>
            <person name="Grigoriev I."/>
        </authorList>
    </citation>
    <scope>NUCLEOTIDE SEQUENCE</scope>
    <source>
        <strain evidence="2">CBS 125425</strain>
    </source>
</reference>
<dbReference type="AlphaFoldDB" id="A0A9P4QQU7"/>
<name>A0A9P4QQU7_9PLEO</name>
<dbReference type="EMBL" id="ML996250">
    <property type="protein sequence ID" value="KAF2729291.1"/>
    <property type="molecule type" value="Genomic_DNA"/>
</dbReference>
<comment type="caution">
    <text evidence="2">The sequence shown here is derived from an EMBL/GenBank/DDBJ whole genome shotgun (WGS) entry which is preliminary data.</text>
</comment>
<dbReference type="PANTHER" id="PTHR38790">
    <property type="entry name" value="2EXR DOMAIN-CONTAINING PROTEIN-RELATED"/>
    <property type="match status" value="1"/>
</dbReference>
<dbReference type="OrthoDB" id="2951834at2759"/>
<accession>A0A9P4QQU7</accession>
<evidence type="ECO:0000313" key="2">
    <source>
        <dbReference type="EMBL" id="KAF2729291.1"/>
    </source>
</evidence>
<keyword evidence="3" id="KW-1185">Reference proteome</keyword>
<organism evidence="2 3">
    <name type="scientific">Polyplosphaeria fusca</name>
    <dbReference type="NCBI Taxonomy" id="682080"/>
    <lineage>
        <taxon>Eukaryota</taxon>
        <taxon>Fungi</taxon>
        <taxon>Dikarya</taxon>
        <taxon>Ascomycota</taxon>
        <taxon>Pezizomycotina</taxon>
        <taxon>Dothideomycetes</taxon>
        <taxon>Pleosporomycetidae</taxon>
        <taxon>Pleosporales</taxon>
        <taxon>Tetraplosphaeriaceae</taxon>
        <taxon>Polyplosphaeria</taxon>
    </lineage>
</organism>
<feature type="domain" description="DUF7730" evidence="1">
    <location>
        <begin position="22"/>
        <end position="147"/>
    </location>
</feature>
<dbReference type="Proteomes" id="UP000799444">
    <property type="component" value="Unassembled WGS sequence"/>
</dbReference>